<evidence type="ECO:0000313" key="10">
    <source>
        <dbReference type="EMBL" id="ANG66430.1"/>
    </source>
</evidence>
<dbReference type="eggNOG" id="COG1253">
    <property type="taxonomic scope" value="Bacteria"/>
</dbReference>
<dbReference type="GO" id="GO:0050660">
    <property type="term" value="F:flavin adenine dinucleotide binding"/>
    <property type="evidence" value="ECO:0007669"/>
    <property type="project" value="InterPro"/>
</dbReference>
<keyword evidence="5 7" id="KW-0129">CBS domain</keyword>
<dbReference type="RefSeq" id="WP_021828248.1">
    <property type="nucleotide sequence ID" value="NZ_CP015840.1"/>
</dbReference>
<keyword evidence="2 8" id="KW-0812">Transmembrane</keyword>
<protein>
    <recommendedName>
        <fullName evidence="9">CBS domain-containing protein</fullName>
    </recommendedName>
</protein>
<dbReference type="Pfam" id="PF03471">
    <property type="entry name" value="CorC_HlyC"/>
    <property type="match status" value="1"/>
</dbReference>
<dbReference type="KEGG" id="cgz:M787_003790"/>
<feature type="transmembrane region" description="Helical" evidence="8">
    <location>
        <begin position="118"/>
        <end position="137"/>
    </location>
</feature>
<organism evidence="10 11">
    <name type="scientific">Chlamydia gallinacea 08-1274/3</name>
    <dbReference type="NCBI Taxonomy" id="1143323"/>
    <lineage>
        <taxon>Bacteria</taxon>
        <taxon>Pseudomonadati</taxon>
        <taxon>Chlamydiota</taxon>
        <taxon>Chlamydiia</taxon>
        <taxon>Chlamydiales</taxon>
        <taxon>Chlamydiaceae</taxon>
        <taxon>Chlamydia/Chlamydophila group</taxon>
        <taxon>Chlamydia</taxon>
    </lineage>
</organism>
<evidence type="ECO:0000256" key="4">
    <source>
        <dbReference type="ARBA" id="ARBA00022989"/>
    </source>
</evidence>
<evidence type="ECO:0000256" key="3">
    <source>
        <dbReference type="ARBA" id="ARBA00022737"/>
    </source>
</evidence>
<dbReference type="SUPFAM" id="SSF54631">
    <property type="entry name" value="CBS-domain pair"/>
    <property type="match status" value="1"/>
</dbReference>
<dbReference type="STRING" id="1143323.M787_003790"/>
<dbReference type="Proteomes" id="UP000019147">
    <property type="component" value="Chromosome"/>
</dbReference>
<dbReference type="InterPro" id="IPR005170">
    <property type="entry name" value="Transptr-assoc_dom"/>
</dbReference>
<dbReference type="PROSITE" id="PS51371">
    <property type="entry name" value="CBS"/>
    <property type="match status" value="1"/>
</dbReference>
<keyword evidence="4 8" id="KW-1133">Transmembrane helix</keyword>
<dbReference type="GeneID" id="81478427"/>
<feature type="transmembrane region" description="Helical" evidence="8">
    <location>
        <begin position="6"/>
        <end position="28"/>
    </location>
</feature>
<dbReference type="Gene3D" id="3.10.580.10">
    <property type="entry name" value="CBS-domain"/>
    <property type="match status" value="1"/>
</dbReference>
<dbReference type="AlphaFoldDB" id="A0A173DZR9"/>
<reference evidence="10 11" key="1">
    <citation type="journal article" date="2014" name="Syst. Appl. Microbiol.">
        <title>Evidence for the existence of two new members of the family Chlamydiaceae and proposal of Chlamydia avium sp. nov. and Chlamydia gallinacea sp. nov.</title>
        <authorList>
            <person name="Sachse K."/>
            <person name="Laroucau K."/>
            <person name="Riege K."/>
            <person name="Wehner S."/>
            <person name="Dilcher M."/>
            <person name="Creasy H.H."/>
            <person name="Weidmann M."/>
            <person name="Myers G."/>
            <person name="Vorimore F."/>
            <person name="Vicari N."/>
            <person name="Magnino S."/>
            <person name="Liebler-Tenorio E."/>
            <person name="Ruettger A."/>
            <person name="Bavoil P.M."/>
            <person name="Hufert F.T."/>
            <person name="Rossello-Mora R."/>
            <person name="Marz M."/>
        </authorList>
    </citation>
    <scope>NUCLEOTIDE SEQUENCE [LARGE SCALE GENOMIC DNA]</scope>
    <source>
        <strain evidence="10 11">08-1274/3</strain>
    </source>
</reference>
<evidence type="ECO:0000259" key="9">
    <source>
        <dbReference type="PROSITE" id="PS51371"/>
    </source>
</evidence>
<dbReference type="PANTHER" id="PTHR22777:SF17">
    <property type="entry name" value="UPF0053 PROTEIN SLL0260"/>
    <property type="match status" value="1"/>
</dbReference>
<proteinExistence type="predicted"/>
<gene>
    <name evidence="10" type="ORF">M787_003790</name>
</gene>
<keyword evidence="6 8" id="KW-0472">Membrane</keyword>
<dbReference type="SUPFAM" id="SSF56176">
    <property type="entry name" value="FAD-binding/transporter-associated domain-like"/>
    <property type="match status" value="1"/>
</dbReference>
<accession>A0A173DZR9</accession>
<dbReference type="CDD" id="cd04590">
    <property type="entry name" value="CBS_pair_CorC_HlyC_assoc"/>
    <property type="match status" value="1"/>
</dbReference>
<evidence type="ECO:0000256" key="2">
    <source>
        <dbReference type="ARBA" id="ARBA00022692"/>
    </source>
</evidence>
<dbReference type="InterPro" id="IPR046342">
    <property type="entry name" value="CBS_dom_sf"/>
</dbReference>
<dbReference type="InterPro" id="IPR000644">
    <property type="entry name" value="CBS_dom"/>
</dbReference>
<dbReference type="InterPro" id="IPR016169">
    <property type="entry name" value="FAD-bd_PCMH_sub2"/>
</dbReference>
<keyword evidence="3" id="KW-0677">Repeat</keyword>
<dbReference type="Pfam" id="PF01595">
    <property type="entry name" value="CNNM"/>
    <property type="match status" value="1"/>
</dbReference>
<dbReference type="GO" id="GO:0005886">
    <property type="term" value="C:plasma membrane"/>
    <property type="evidence" value="ECO:0007669"/>
    <property type="project" value="TreeGrafter"/>
</dbReference>
<evidence type="ECO:0000256" key="7">
    <source>
        <dbReference type="PROSITE-ProRule" id="PRU00703"/>
    </source>
</evidence>
<dbReference type="OrthoDB" id="9798188at2"/>
<dbReference type="InterPro" id="IPR044751">
    <property type="entry name" value="Ion_transp-like_CBS"/>
</dbReference>
<evidence type="ECO:0000256" key="5">
    <source>
        <dbReference type="ARBA" id="ARBA00023122"/>
    </source>
</evidence>
<comment type="subcellular location">
    <subcellularLocation>
        <location evidence="1">Membrane</location>
        <topology evidence="1">Multi-pass membrane protein</topology>
    </subcellularLocation>
</comment>
<dbReference type="Gene3D" id="3.30.465.10">
    <property type="match status" value="1"/>
</dbReference>
<dbReference type="PANTHER" id="PTHR22777">
    <property type="entry name" value="HEMOLYSIN-RELATED"/>
    <property type="match status" value="1"/>
</dbReference>
<sequence length="411" mass="46077">MMPAVLIFFIILFTLCSGFISLSQIALFSLPTSLISHYKRSKYKKQQLVASLLSHPHHLLITLIFLDIGLNVGIQNCVAMLVGDQASWLLLVGLPLALTLFLGEILPKAVALPYNTQIASFVAPLILLFTRLLRPLLHWAISGINNVVHWILSTQKMDIIQPQQLKEVLQSCKDFGVVNQEESRLLYGYLSLSDCSVKERMKPRQDVLFYDIQTPISQLYALFSEQHCSRVPVCNDNLQNLLGICTAKALLLHGKPLQSSDDLLPLLNKPYYMPETISAKTALCHLAAEDETLGMIIDEYGSIEGLITQEDLFEIVSGEIIDQRSEKVLYTMSGKDVIIAAGTMELSDLSEIFNINLPTHNNSATLGGWLTEQMDSIPSTGTKLLWRNLMFQVLDAAPNRIRRVYIRKLHD</sequence>
<dbReference type="InterPro" id="IPR002550">
    <property type="entry name" value="CNNM"/>
</dbReference>
<dbReference type="EMBL" id="CP015840">
    <property type="protein sequence ID" value="ANG66430.1"/>
    <property type="molecule type" value="Genomic_DNA"/>
</dbReference>
<feature type="transmembrane region" description="Helical" evidence="8">
    <location>
        <begin position="86"/>
        <end position="106"/>
    </location>
</feature>
<evidence type="ECO:0000313" key="11">
    <source>
        <dbReference type="Proteomes" id="UP000019147"/>
    </source>
</evidence>
<name>A0A173DZR9_9CHLA</name>
<dbReference type="Pfam" id="PF00571">
    <property type="entry name" value="CBS"/>
    <property type="match status" value="1"/>
</dbReference>
<evidence type="ECO:0000256" key="6">
    <source>
        <dbReference type="ARBA" id="ARBA00023136"/>
    </source>
</evidence>
<feature type="transmembrane region" description="Helical" evidence="8">
    <location>
        <begin position="48"/>
        <end position="66"/>
    </location>
</feature>
<dbReference type="InterPro" id="IPR036318">
    <property type="entry name" value="FAD-bd_PCMH-like_sf"/>
</dbReference>
<evidence type="ECO:0000256" key="8">
    <source>
        <dbReference type="SAM" id="Phobius"/>
    </source>
</evidence>
<evidence type="ECO:0000256" key="1">
    <source>
        <dbReference type="ARBA" id="ARBA00004141"/>
    </source>
</evidence>
<feature type="domain" description="CBS" evidence="9">
    <location>
        <begin position="201"/>
        <end position="263"/>
    </location>
</feature>
<dbReference type="SMART" id="SM01091">
    <property type="entry name" value="CorC_HlyC"/>
    <property type="match status" value="1"/>
</dbReference>